<evidence type="ECO:0000256" key="7">
    <source>
        <dbReference type="ARBA" id="ARBA00022857"/>
    </source>
</evidence>
<keyword evidence="4" id="KW-0285">Flavoprotein</keyword>
<dbReference type="InterPro" id="IPR001433">
    <property type="entry name" value="OxRdtase_FAD/NAD-bd"/>
</dbReference>
<dbReference type="Pfam" id="PF00970">
    <property type="entry name" value="FAD_binding_6"/>
    <property type="match status" value="1"/>
</dbReference>
<dbReference type="InterPro" id="IPR008333">
    <property type="entry name" value="Cbr1-like_FAD-bd_dom"/>
</dbReference>
<reference evidence="12" key="1">
    <citation type="journal article" date="2020" name="mSystems">
        <title>Genome- and Community-Level Interaction Insights into Carbon Utilization and Element Cycling Functions of Hydrothermarchaeota in Hydrothermal Sediment.</title>
        <authorList>
            <person name="Zhou Z."/>
            <person name="Liu Y."/>
            <person name="Xu W."/>
            <person name="Pan J."/>
            <person name="Luo Z.H."/>
            <person name="Li M."/>
        </authorList>
    </citation>
    <scope>NUCLEOTIDE SEQUENCE [LARGE SCALE GENOMIC DNA]</scope>
    <source>
        <strain evidence="12">HyVt-346</strain>
    </source>
</reference>
<keyword evidence="8" id="KW-0560">Oxidoreductase</keyword>
<dbReference type="PANTHER" id="PTHR47878">
    <property type="entry name" value="OXIDOREDUCTASE FAD/NAD(P)-BINDING DOMAIN PROTEIN"/>
    <property type="match status" value="1"/>
</dbReference>
<evidence type="ECO:0000256" key="2">
    <source>
        <dbReference type="ARBA" id="ARBA00008312"/>
    </source>
</evidence>
<comment type="cofactor">
    <cofactor evidence="9">
        <name>[2Fe-2S] cluster</name>
        <dbReference type="ChEBI" id="CHEBI:190135"/>
    </cofactor>
</comment>
<evidence type="ECO:0000256" key="8">
    <source>
        <dbReference type="ARBA" id="ARBA00023002"/>
    </source>
</evidence>
<keyword evidence="7" id="KW-0521">NADP</keyword>
<organism evidence="12">
    <name type="scientific">Pseudoalteromonas prydzensis</name>
    <dbReference type="NCBI Taxonomy" id="182141"/>
    <lineage>
        <taxon>Bacteria</taxon>
        <taxon>Pseudomonadati</taxon>
        <taxon>Pseudomonadota</taxon>
        <taxon>Gammaproteobacteria</taxon>
        <taxon>Alteromonadales</taxon>
        <taxon>Pseudoalteromonadaceae</taxon>
        <taxon>Pseudoalteromonas</taxon>
    </lineage>
</organism>
<evidence type="ECO:0000259" key="11">
    <source>
        <dbReference type="PROSITE" id="PS51384"/>
    </source>
</evidence>
<feature type="domain" description="FAD-binding FR-type" evidence="11">
    <location>
        <begin position="2"/>
        <end position="101"/>
    </location>
</feature>
<dbReference type="EC" id="1.18.1.2" evidence="3"/>
<dbReference type="GO" id="GO:0034599">
    <property type="term" value="P:cellular response to oxidative stress"/>
    <property type="evidence" value="ECO:0007669"/>
    <property type="project" value="TreeGrafter"/>
</dbReference>
<keyword evidence="5" id="KW-0547">Nucleotide-binding</keyword>
<dbReference type="InterPro" id="IPR051930">
    <property type="entry name" value="FNR_type-1"/>
</dbReference>
<dbReference type="Proteomes" id="UP000886188">
    <property type="component" value="Unassembled WGS sequence"/>
</dbReference>
<evidence type="ECO:0000313" key="12">
    <source>
        <dbReference type="EMBL" id="HEA16680.1"/>
    </source>
</evidence>
<dbReference type="Pfam" id="PF00175">
    <property type="entry name" value="NAD_binding_1"/>
    <property type="match status" value="1"/>
</dbReference>
<name>A0A7V1CZ44_9GAMM</name>
<dbReference type="CDD" id="cd06195">
    <property type="entry name" value="FNR1"/>
    <property type="match status" value="1"/>
</dbReference>
<dbReference type="RefSeq" id="WP_304182006.1">
    <property type="nucleotide sequence ID" value="NZ_DRGM01000103.1"/>
</dbReference>
<dbReference type="AlphaFoldDB" id="A0A7V1CZ44"/>
<comment type="cofactor">
    <cofactor evidence="1">
        <name>FAD</name>
        <dbReference type="ChEBI" id="CHEBI:57692"/>
    </cofactor>
</comment>
<dbReference type="Gene3D" id="3.40.50.80">
    <property type="entry name" value="Nucleotide-binding domain of ferredoxin-NADP reductase (FNR) module"/>
    <property type="match status" value="1"/>
</dbReference>
<sequence>MSNWIEASVKDIVWWTDSLFSLIVNADVEPFKAGQFTKLSMMMDEKRIARAYSYVNAPSSPDLEFYLINVADGLLSQRLAKLKAGDTVMIESRASGFFTLDEIPASEQLFMLSTGTAIGPFLSILEQGDVWQQFKHITLVHGVRLNADLSYQTKITQLQQQYPQLHYLPVVSREPAIIGLDGRITSRIADDSLFAHCHNAVTPDNAQFMICGNPDMVKDTSALLTEQGYTRNRRREPGQITVEQYW</sequence>
<evidence type="ECO:0000256" key="6">
    <source>
        <dbReference type="ARBA" id="ARBA00022827"/>
    </source>
</evidence>
<accession>A0A7V1CZ44</accession>
<dbReference type="GO" id="GO:0004324">
    <property type="term" value="F:ferredoxin-NADP+ reductase activity"/>
    <property type="evidence" value="ECO:0007669"/>
    <property type="project" value="UniProtKB-EC"/>
</dbReference>
<evidence type="ECO:0000256" key="10">
    <source>
        <dbReference type="ARBA" id="ARBA00047776"/>
    </source>
</evidence>
<dbReference type="SUPFAM" id="SSF52343">
    <property type="entry name" value="Ferredoxin reductase-like, C-terminal NADP-linked domain"/>
    <property type="match status" value="1"/>
</dbReference>
<gene>
    <name evidence="12" type="ORF">ENH88_09600</name>
</gene>
<dbReference type="InterPro" id="IPR017938">
    <property type="entry name" value="Riboflavin_synthase-like_b-brl"/>
</dbReference>
<dbReference type="PROSITE" id="PS51384">
    <property type="entry name" value="FAD_FR"/>
    <property type="match status" value="1"/>
</dbReference>
<evidence type="ECO:0000256" key="3">
    <source>
        <dbReference type="ARBA" id="ARBA00013223"/>
    </source>
</evidence>
<protein>
    <recommendedName>
        <fullName evidence="3">ferredoxin--NADP(+) reductase</fullName>
        <ecNumber evidence="3">1.18.1.2</ecNumber>
    </recommendedName>
</protein>
<dbReference type="Gene3D" id="2.40.30.10">
    <property type="entry name" value="Translation factors"/>
    <property type="match status" value="1"/>
</dbReference>
<dbReference type="InterPro" id="IPR039261">
    <property type="entry name" value="FNR_nucleotide-bd"/>
</dbReference>
<dbReference type="SUPFAM" id="SSF63380">
    <property type="entry name" value="Riboflavin synthase domain-like"/>
    <property type="match status" value="1"/>
</dbReference>
<evidence type="ECO:0000256" key="1">
    <source>
        <dbReference type="ARBA" id="ARBA00001974"/>
    </source>
</evidence>
<comment type="catalytic activity">
    <reaction evidence="10">
        <text>2 reduced [2Fe-2S]-[ferredoxin] + NADP(+) + H(+) = 2 oxidized [2Fe-2S]-[ferredoxin] + NADPH</text>
        <dbReference type="Rhea" id="RHEA:20125"/>
        <dbReference type="Rhea" id="RHEA-COMP:10000"/>
        <dbReference type="Rhea" id="RHEA-COMP:10001"/>
        <dbReference type="ChEBI" id="CHEBI:15378"/>
        <dbReference type="ChEBI" id="CHEBI:33737"/>
        <dbReference type="ChEBI" id="CHEBI:33738"/>
        <dbReference type="ChEBI" id="CHEBI:57783"/>
        <dbReference type="ChEBI" id="CHEBI:58349"/>
        <dbReference type="EC" id="1.18.1.2"/>
    </reaction>
</comment>
<evidence type="ECO:0000256" key="9">
    <source>
        <dbReference type="ARBA" id="ARBA00034078"/>
    </source>
</evidence>
<dbReference type="InterPro" id="IPR033892">
    <property type="entry name" value="FNR_bac"/>
</dbReference>
<comment type="caution">
    <text evidence="12">The sequence shown here is derived from an EMBL/GenBank/DDBJ whole genome shotgun (WGS) entry which is preliminary data.</text>
</comment>
<dbReference type="PANTHER" id="PTHR47878:SF1">
    <property type="entry name" value="FLAVODOXIN_FERREDOXIN--NADP REDUCTASE"/>
    <property type="match status" value="1"/>
</dbReference>
<evidence type="ECO:0000256" key="5">
    <source>
        <dbReference type="ARBA" id="ARBA00022741"/>
    </source>
</evidence>
<proteinExistence type="inferred from homology"/>
<evidence type="ECO:0000256" key="4">
    <source>
        <dbReference type="ARBA" id="ARBA00022630"/>
    </source>
</evidence>
<keyword evidence="6" id="KW-0274">FAD</keyword>
<dbReference type="EMBL" id="DRGM01000103">
    <property type="protein sequence ID" value="HEA16680.1"/>
    <property type="molecule type" value="Genomic_DNA"/>
</dbReference>
<comment type="similarity">
    <text evidence="2">Belongs to the ferredoxin--NADP reductase type 1 family.</text>
</comment>
<dbReference type="InterPro" id="IPR017927">
    <property type="entry name" value="FAD-bd_FR_type"/>
</dbReference>
<dbReference type="GO" id="GO:0042167">
    <property type="term" value="P:heme catabolic process"/>
    <property type="evidence" value="ECO:0007669"/>
    <property type="project" value="TreeGrafter"/>
</dbReference>
<dbReference type="GO" id="GO:0000166">
    <property type="term" value="F:nucleotide binding"/>
    <property type="evidence" value="ECO:0007669"/>
    <property type="project" value="UniProtKB-KW"/>
</dbReference>